<keyword evidence="3" id="KW-1185">Reference proteome</keyword>
<comment type="caution">
    <text evidence="2">The sequence shown here is derived from an EMBL/GenBank/DDBJ whole genome shotgun (WGS) entry which is preliminary data.</text>
</comment>
<dbReference type="EMBL" id="JACEFO010000735">
    <property type="protein sequence ID" value="KAF8758199.1"/>
    <property type="molecule type" value="Genomic_DNA"/>
</dbReference>
<evidence type="ECO:0000313" key="3">
    <source>
        <dbReference type="Proteomes" id="UP000636709"/>
    </source>
</evidence>
<reference evidence="2" key="1">
    <citation type="submission" date="2020-07" db="EMBL/GenBank/DDBJ databases">
        <title>Genome sequence and genetic diversity analysis of an under-domesticated orphan crop, white fonio (Digitaria exilis).</title>
        <authorList>
            <person name="Bennetzen J.L."/>
            <person name="Chen S."/>
            <person name="Ma X."/>
            <person name="Wang X."/>
            <person name="Yssel A.E.J."/>
            <person name="Chaluvadi S.R."/>
            <person name="Johnson M."/>
            <person name="Gangashetty P."/>
            <person name="Hamidou F."/>
            <person name="Sanogo M.D."/>
            <person name="Zwaenepoel A."/>
            <person name="Wallace J."/>
            <person name="Van De Peer Y."/>
            <person name="Van Deynze A."/>
        </authorList>
    </citation>
    <scope>NUCLEOTIDE SEQUENCE</scope>
    <source>
        <tissue evidence="2">Leaves</tissue>
    </source>
</reference>
<proteinExistence type="predicted"/>
<sequence length="50" mass="5133">MVESSNLNRGSAAKSLALSGHTGNMGNLEGNEWENIPAARAFDGSANGNN</sequence>
<evidence type="ECO:0000313" key="2">
    <source>
        <dbReference type="EMBL" id="KAF8758199.1"/>
    </source>
</evidence>
<evidence type="ECO:0000256" key="1">
    <source>
        <dbReference type="SAM" id="MobiDB-lite"/>
    </source>
</evidence>
<protein>
    <submittedName>
        <fullName evidence="2">Uncharacterized protein</fullName>
    </submittedName>
</protein>
<name>A0A835FI05_9POAL</name>
<dbReference type="Proteomes" id="UP000636709">
    <property type="component" value="Unassembled WGS sequence"/>
</dbReference>
<organism evidence="2 3">
    <name type="scientific">Digitaria exilis</name>
    <dbReference type="NCBI Taxonomy" id="1010633"/>
    <lineage>
        <taxon>Eukaryota</taxon>
        <taxon>Viridiplantae</taxon>
        <taxon>Streptophyta</taxon>
        <taxon>Embryophyta</taxon>
        <taxon>Tracheophyta</taxon>
        <taxon>Spermatophyta</taxon>
        <taxon>Magnoliopsida</taxon>
        <taxon>Liliopsida</taxon>
        <taxon>Poales</taxon>
        <taxon>Poaceae</taxon>
        <taxon>PACMAD clade</taxon>
        <taxon>Panicoideae</taxon>
        <taxon>Panicodae</taxon>
        <taxon>Paniceae</taxon>
        <taxon>Anthephorinae</taxon>
        <taxon>Digitaria</taxon>
    </lineage>
</organism>
<accession>A0A835FI05</accession>
<gene>
    <name evidence="2" type="ORF">HU200_010628</name>
</gene>
<feature type="region of interest" description="Disordered" evidence="1">
    <location>
        <begin position="1"/>
        <end position="32"/>
    </location>
</feature>
<dbReference type="AlphaFoldDB" id="A0A835FI05"/>